<dbReference type="InterPro" id="IPR027417">
    <property type="entry name" value="P-loop_NTPase"/>
</dbReference>
<dbReference type="SUPFAM" id="SSF52540">
    <property type="entry name" value="P-loop containing nucleoside triphosphate hydrolases"/>
    <property type="match status" value="1"/>
</dbReference>
<dbReference type="GO" id="GO:0006310">
    <property type="term" value="P:DNA recombination"/>
    <property type="evidence" value="ECO:0007669"/>
    <property type="project" value="TreeGrafter"/>
</dbReference>
<dbReference type="PROSITE" id="PS51194">
    <property type="entry name" value="HELICASE_CTER"/>
    <property type="match status" value="1"/>
</dbReference>
<dbReference type="GO" id="GO:0043138">
    <property type="term" value="F:3'-5' DNA helicase activity"/>
    <property type="evidence" value="ECO:0007669"/>
    <property type="project" value="TreeGrafter"/>
</dbReference>
<reference evidence="6 7" key="1">
    <citation type="submission" date="2016-04" db="EMBL/GenBank/DDBJ databases">
        <title>Draft genome of an Enterococcus thailandicus strain isolated from bovine feces.</title>
        <authorList>
            <person name="Beukers A.G."/>
            <person name="Zaheer R."/>
            <person name="Goji N."/>
            <person name="Cook S.R."/>
            <person name="Amoako K."/>
            <person name="Chaves A.V."/>
            <person name="Ward M.P."/>
            <person name="Mcallister T.A."/>
        </authorList>
    </citation>
    <scope>NUCLEOTIDE SEQUENCE [LARGE SCALE GENOMIC DNA]</scope>
    <source>
        <strain evidence="6 7">F0711D 46</strain>
    </source>
</reference>
<evidence type="ECO:0000256" key="1">
    <source>
        <dbReference type="ARBA" id="ARBA00022741"/>
    </source>
</evidence>
<keyword evidence="7" id="KW-1185">Reference proteome</keyword>
<dbReference type="RefSeq" id="WP_067483797.1">
    <property type="nucleotide sequence ID" value="NZ_CP078552.1"/>
</dbReference>
<comment type="caution">
    <text evidence="6">The sequence shown here is derived from an EMBL/GenBank/DDBJ whole genome shotgun (WGS) entry which is preliminary data.</text>
</comment>
<dbReference type="GO" id="GO:0006302">
    <property type="term" value="P:double-strand break repair"/>
    <property type="evidence" value="ECO:0007669"/>
    <property type="project" value="TreeGrafter"/>
</dbReference>
<dbReference type="PANTHER" id="PTHR30580:SF1">
    <property type="entry name" value="COMF OPERON PROTEIN 1"/>
    <property type="match status" value="1"/>
</dbReference>
<dbReference type="EMBL" id="LWMN01000013">
    <property type="protein sequence ID" value="OAQ55373.1"/>
    <property type="molecule type" value="Genomic_DNA"/>
</dbReference>
<dbReference type="GO" id="GO:0006270">
    <property type="term" value="P:DNA replication initiation"/>
    <property type="evidence" value="ECO:0007669"/>
    <property type="project" value="TreeGrafter"/>
</dbReference>
<dbReference type="InterPro" id="IPR014001">
    <property type="entry name" value="Helicase_ATP-bd"/>
</dbReference>
<protein>
    <submittedName>
        <fullName evidence="6">DNA helicase</fullName>
    </submittedName>
</protein>
<dbReference type="Proteomes" id="UP000078516">
    <property type="component" value="Unassembled WGS sequence"/>
</dbReference>
<feature type="domain" description="Helicase ATP-binding" evidence="4">
    <location>
        <begin position="111"/>
        <end position="263"/>
    </location>
</feature>
<evidence type="ECO:0000256" key="3">
    <source>
        <dbReference type="ARBA" id="ARBA00023125"/>
    </source>
</evidence>
<dbReference type="Pfam" id="PF00271">
    <property type="entry name" value="Helicase_C"/>
    <property type="match status" value="1"/>
</dbReference>
<dbReference type="PANTHER" id="PTHR30580">
    <property type="entry name" value="PRIMOSOMAL PROTEIN N"/>
    <property type="match status" value="1"/>
</dbReference>
<dbReference type="AlphaFoldDB" id="A0A179ERC7"/>
<evidence type="ECO:0000259" key="4">
    <source>
        <dbReference type="PROSITE" id="PS51192"/>
    </source>
</evidence>
<keyword evidence="1" id="KW-0547">Nucleotide-binding</keyword>
<keyword evidence="3" id="KW-0238">DNA-binding</keyword>
<feature type="domain" description="Helicase C-terminal" evidence="5">
    <location>
        <begin position="291"/>
        <end position="438"/>
    </location>
</feature>
<accession>A0A179ERC7</accession>
<organism evidence="6 7">
    <name type="scientific">Enterococcus thailandicus</name>
    <dbReference type="NCBI Taxonomy" id="417368"/>
    <lineage>
        <taxon>Bacteria</taxon>
        <taxon>Bacillati</taxon>
        <taxon>Bacillota</taxon>
        <taxon>Bacilli</taxon>
        <taxon>Lactobacillales</taxon>
        <taxon>Enterococcaceae</taxon>
        <taxon>Enterococcus</taxon>
    </lineage>
</organism>
<dbReference type="GO" id="GO:0016787">
    <property type="term" value="F:hydrolase activity"/>
    <property type="evidence" value="ECO:0007669"/>
    <property type="project" value="InterPro"/>
</dbReference>
<dbReference type="PROSITE" id="PS51192">
    <property type="entry name" value="HELICASE_ATP_BIND_1"/>
    <property type="match status" value="1"/>
</dbReference>
<dbReference type="GO" id="GO:0005524">
    <property type="term" value="F:ATP binding"/>
    <property type="evidence" value="ECO:0007669"/>
    <property type="project" value="UniProtKB-KW"/>
</dbReference>
<dbReference type="InterPro" id="IPR001650">
    <property type="entry name" value="Helicase_C-like"/>
</dbReference>
<dbReference type="SMART" id="SM00487">
    <property type="entry name" value="DEXDc"/>
    <property type="match status" value="1"/>
</dbReference>
<evidence type="ECO:0000259" key="5">
    <source>
        <dbReference type="PROSITE" id="PS51194"/>
    </source>
</evidence>
<dbReference type="InterPro" id="IPR006935">
    <property type="entry name" value="Helicase/UvrB_N"/>
</dbReference>
<dbReference type="Gene3D" id="3.40.50.300">
    <property type="entry name" value="P-loop containing nucleotide triphosphate hydrolases"/>
    <property type="match status" value="2"/>
</dbReference>
<evidence type="ECO:0000256" key="2">
    <source>
        <dbReference type="ARBA" id="ARBA00022840"/>
    </source>
</evidence>
<evidence type="ECO:0000313" key="7">
    <source>
        <dbReference type="Proteomes" id="UP000078516"/>
    </source>
</evidence>
<name>A0A179ERC7_ENTTH</name>
<evidence type="ECO:0000313" key="6">
    <source>
        <dbReference type="EMBL" id="OAQ55373.1"/>
    </source>
</evidence>
<dbReference type="GO" id="GO:0003677">
    <property type="term" value="F:DNA binding"/>
    <property type="evidence" value="ECO:0007669"/>
    <property type="project" value="UniProtKB-KW"/>
</dbReference>
<sequence>MPYKTVWGRRLLTREVAQLPKEILNQATYQRIAGIVKQNKQIVCQRCGRTTQQQEAKLNEEDYYCPHCLLLGRNDTTQELWLFEQPSLFPRQIVFTWEKTLTTEQAKIAHRLTTQVTDHHLIWAVTGAGKTEILYPLLQLLLATGKRVAIASPRVDVCQELWLRFTAVFPEEKIILLHGKQQIPYAFSSFVICTTHQLYRFYHAFDLLVVDEIDAFPYVIDQGLQYATETAKKPEGQLIYLTATPDERLLKEIKRTFQIHYLPLRFHQRLLPEPRLIFWNNWRRCLNKRKKMEPLIKAIQKLVKKNHVLLFCPSIELMNELQMKLAEWLPTIKISSVSSKDEKRPEKVQAMRQQKYDVLLTTMILERGVTFENISVIVLGAEHEVFTKSSLVQIAGRADRKGEFSNSQVCFFYHEKTSAIKKAVKEIKRMNKAGKLLQ</sequence>
<keyword evidence="2" id="KW-0067">ATP-binding</keyword>
<dbReference type="SMART" id="SM00490">
    <property type="entry name" value="HELICc"/>
    <property type="match status" value="1"/>
</dbReference>
<dbReference type="Pfam" id="PF04851">
    <property type="entry name" value="ResIII"/>
    <property type="match status" value="1"/>
</dbReference>
<proteinExistence type="predicted"/>
<keyword evidence="6" id="KW-0347">Helicase</keyword>
<gene>
    <name evidence="6" type="ORF">A6E74_07725</name>
</gene>
<keyword evidence="6" id="KW-0378">Hydrolase</keyword>